<accession>A0ABQ4UX87</accession>
<comment type="similarity">
    <text evidence="5">Belongs to the YciB family.</text>
</comment>
<feature type="transmembrane region" description="Helical" evidence="5">
    <location>
        <begin position="116"/>
        <end position="136"/>
    </location>
</feature>
<reference evidence="6" key="1">
    <citation type="journal article" date="2021" name="Front. Microbiol.">
        <title>Comprehensive Comparative Genomics and Phenotyping of Methylobacterium Species.</title>
        <authorList>
            <person name="Alessa O."/>
            <person name="Ogura Y."/>
            <person name="Fujitani Y."/>
            <person name="Takami H."/>
            <person name="Hayashi T."/>
            <person name="Sahin N."/>
            <person name="Tani A."/>
        </authorList>
    </citation>
    <scope>NUCLEOTIDE SEQUENCE</scope>
    <source>
        <strain evidence="6">DSM 14458</strain>
    </source>
</reference>
<keyword evidence="1 5" id="KW-1003">Cell membrane</keyword>
<protein>
    <recommendedName>
        <fullName evidence="5">Inner membrane-spanning protein YciB</fullName>
    </recommendedName>
</protein>
<dbReference type="NCBIfam" id="NF001323">
    <property type="entry name" value="PRK00259.1-1"/>
    <property type="match status" value="1"/>
</dbReference>
<evidence type="ECO:0000313" key="7">
    <source>
        <dbReference type="Proteomes" id="UP001055093"/>
    </source>
</evidence>
<proteinExistence type="inferred from homology"/>
<evidence type="ECO:0000313" key="6">
    <source>
        <dbReference type="EMBL" id="GJE76029.1"/>
    </source>
</evidence>
<feature type="transmembrane region" description="Helical" evidence="5">
    <location>
        <begin position="85"/>
        <end position="104"/>
    </location>
</feature>
<reference evidence="6" key="2">
    <citation type="submission" date="2021-08" db="EMBL/GenBank/DDBJ databases">
        <authorList>
            <person name="Tani A."/>
            <person name="Ola A."/>
            <person name="Ogura Y."/>
            <person name="Katsura K."/>
            <person name="Hayashi T."/>
        </authorList>
    </citation>
    <scope>NUCLEOTIDE SEQUENCE</scope>
    <source>
        <strain evidence="6">DSM 14458</strain>
    </source>
</reference>
<evidence type="ECO:0000256" key="2">
    <source>
        <dbReference type="ARBA" id="ARBA00022692"/>
    </source>
</evidence>
<comment type="subcellular location">
    <subcellularLocation>
        <location evidence="5">Cell inner membrane</location>
        <topology evidence="5">Multi-pass membrane protein</topology>
    </subcellularLocation>
</comment>
<gene>
    <name evidence="5 6" type="primary">yciB</name>
    <name evidence="6" type="ORF">BGCPKDLD_2620</name>
</gene>
<dbReference type="HAMAP" id="MF_00189">
    <property type="entry name" value="YciB"/>
    <property type="match status" value="1"/>
</dbReference>
<dbReference type="Pfam" id="PF04279">
    <property type="entry name" value="IspA"/>
    <property type="match status" value="1"/>
</dbReference>
<evidence type="ECO:0000256" key="4">
    <source>
        <dbReference type="ARBA" id="ARBA00023136"/>
    </source>
</evidence>
<feature type="transmembrane region" description="Helical" evidence="5">
    <location>
        <begin position="156"/>
        <end position="173"/>
    </location>
</feature>
<evidence type="ECO:0000256" key="5">
    <source>
        <dbReference type="HAMAP-Rule" id="MF_00189"/>
    </source>
</evidence>
<dbReference type="RefSeq" id="WP_238308084.1">
    <property type="nucleotide sequence ID" value="NZ_BPRE01000007.1"/>
</dbReference>
<dbReference type="Proteomes" id="UP001055093">
    <property type="component" value="Unassembled WGS sequence"/>
</dbReference>
<keyword evidence="2 5" id="KW-0812">Transmembrane</keyword>
<sequence length="216" mass="23727">MSLTDTGTERTGLKVEGVPPRRHLPPLLKLALEMGPLVVFFLGNAYAERFGVPPESKLFVATGVFIAATVIALAVHFALLRRLPIMPMVSGVVVLVFGGLTLALQDKTFIMMKPTIVNTLFGLVLLGGLAFGKPLLSVVLDSMFALSDEGWRKLTFRWGLFFLALAALNEIVWRTQTEDFWVNFKVFGIMPLTIAFALAQTPLLLRHEKKDGTEAA</sequence>
<feature type="transmembrane region" description="Helical" evidence="5">
    <location>
        <begin position="58"/>
        <end position="79"/>
    </location>
</feature>
<dbReference type="NCBIfam" id="TIGR00997">
    <property type="entry name" value="ispZ"/>
    <property type="match status" value="1"/>
</dbReference>
<keyword evidence="7" id="KW-1185">Reference proteome</keyword>
<feature type="transmembrane region" description="Helical" evidence="5">
    <location>
        <begin position="180"/>
        <end position="199"/>
    </location>
</feature>
<comment type="caution">
    <text evidence="6">The sequence shown here is derived from an EMBL/GenBank/DDBJ whole genome shotgun (WGS) entry which is preliminary data.</text>
</comment>
<evidence type="ECO:0000256" key="1">
    <source>
        <dbReference type="ARBA" id="ARBA00022475"/>
    </source>
</evidence>
<dbReference type="PANTHER" id="PTHR36917">
    <property type="entry name" value="INTRACELLULAR SEPTATION PROTEIN A-RELATED"/>
    <property type="match status" value="1"/>
</dbReference>
<keyword evidence="5" id="KW-0997">Cell inner membrane</keyword>
<evidence type="ECO:0000256" key="3">
    <source>
        <dbReference type="ARBA" id="ARBA00022989"/>
    </source>
</evidence>
<dbReference type="EMBL" id="BPRE01000007">
    <property type="protein sequence ID" value="GJE76029.1"/>
    <property type="molecule type" value="Genomic_DNA"/>
</dbReference>
<comment type="function">
    <text evidence="5">Plays a role in cell envelope biogenesis, maintenance of cell envelope integrity and membrane homeostasis.</text>
</comment>
<keyword evidence="3 5" id="KW-1133">Transmembrane helix</keyword>
<keyword evidence="4 5" id="KW-0472">Membrane</keyword>
<name>A0ABQ4UX87_9HYPH</name>
<dbReference type="PANTHER" id="PTHR36917:SF1">
    <property type="entry name" value="INNER MEMBRANE-SPANNING PROTEIN YCIB"/>
    <property type="match status" value="1"/>
</dbReference>
<dbReference type="InterPro" id="IPR006008">
    <property type="entry name" value="YciB"/>
</dbReference>
<organism evidence="6 7">
    <name type="scientific">Methylorubrum suomiense</name>
    <dbReference type="NCBI Taxonomy" id="144191"/>
    <lineage>
        <taxon>Bacteria</taxon>
        <taxon>Pseudomonadati</taxon>
        <taxon>Pseudomonadota</taxon>
        <taxon>Alphaproteobacteria</taxon>
        <taxon>Hyphomicrobiales</taxon>
        <taxon>Methylobacteriaceae</taxon>
        <taxon>Methylorubrum</taxon>
    </lineage>
</organism>